<sequence length="169" mass="18813">MPRPQTRPVYKRYLVDCFFASLRELDPQQAEQLASNEAKNKRTLKDKMLGMVTDDADDPWQMLALMMVASLLRSWRWVRMGALGYIVVPLAEFLSIRYMVGRPLAAGALTAVSCLVPPAAPLVMDSVEVWASSRALGQSSMRHFLERAIPKGRHAAFVRCSGLRSTGCA</sequence>
<evidence type="ECO:0000313" key="2">
    <source>
        <dbReference type="Proteomes" id="UP000054498"/>
    </source>
</evidence>
<dbReference type="OrthoDB" id="545065at2759"/>
<accession>A0A0D2N4B6</accession>
<dbReference type="Proteomes" id="UP000054498">
    <property type="component" value="Unassembled WGS sequence"/>
</dbReference>
<dbReference type="KEGG" id="mng:MNEG_0831"/>
<dbReference type="GeneID" id="25726949"/>
<gene>
    <name evidence="1" type="ORF">MNEG_0831</name>
</gene>
<reference evidence="1 2" key="1">
    <citation type="journal article" date="2013" name="BMC Genomics">
        <title>Reconstruction of the lipid metabolism for the microalga Monoraphidium neglectum from its genome sequence reveals characteristics suitable for biofuel production.</title>
        <authorList>
            <person name="Bogen C."/>
            <person name="Al-Dilaimi A."/>
            <person name="Albersmeier A."/>
            <person name="Wichmann J."/>
            <person name="Grundmann M."/>
            <person name="Rupp O."/>
            <person name="Lauersen K.J."/>
            <person name="Blifernez-Klassen O."/>
            <person name="Kalinowski J."/>
            <person name="Goesmann A."/>
            <person name="Mussgnug J.H."/>
            <person name="Kruse O."/>
        </authorList>
    </citation>
    <scope>NUCLEOTIDE SEQUENCE [LARGE SCALE GENOMIC DNA]</scope>
    <source>
        <strain evidence="1 2">SAG 48.87</strain>
    </source>
</reference>
<name>A0A0D2N4B6_9CHLO</name>
<evidence type="ECO:0000313" key="1">
    <source>
        <dbReference type="EMBL" id="KIZ07127.1"/>
    </source>
</evidence>
<protein>
    <submittedName>
        <fullName evidence="1">Uncharacterized protein</fullName>
    </submittedName>
</protein>
<keyword evidence="2" id="KW-1185">Reference proteome</keyword>
<dbReference type="AlphaFoldDB" id="A0A0D2N4B6"/>
<dbReference type="RefSeq" id="XP_013906146.1">
    <property type="nucleotide sequence ID" value="XM_014050692.1"/>
</dbReference>
<dbReference type="EMBL" id="KK100292">
    <property type="protein sequence ID" value="KIZ07127.1"/>
    <property type="molecule type" value="Genomic_DNA"/>
</dbReference>
<organism evidence="1 2">
    <name type="scientific">Monoraphidium neglectum</name>
    <dbReference type="NCBI Taxonomy" id="145388"/>
    <lineage>
        <taxon>Eukaryota</taxon>
        <taxon>Viridiplantae</taxon>
        <taxon>Chlorophyta</taxon>
        <taxon>core chlorophytes</taxon>
        <taxon>Chlorophyceae</taxon>
        <taxon>CS clade</taxon>
        <taxon>Sphaeropleales</taxon>
        <taxon>Selenastraceae</taxon>
        <taxon>Monoraphidium</taxon>
    </lineage>
</organism>
<proteinExistence type="predicted"/>